<comment type="caution">
    <text evidence="1">The sequence shown here is derived from an EMBL/GenBank/DDBJ whole genome shotgun (WGS) entry which is preliminary data.</text>
</comment>
<dbReference type="Proteomes" id="UP000606870">
    <property type="component" value="Unassembled WGS sequence"/>
</dbReference>
<name>A0ABR6VMK7_9FIRM</name>
<organism evidence="1 2">
    <name type="scientific">Megasphaera hominis</name>
    <dbReference type="NCBI Taxonomy" id="159836"/>
    <lineage>
        <taxon>Bacteria</taxon>
        <taxon>Bacillati</taxon>
        <taxon>Bacillota</taxon>
        <taxon>Negativicutes</taxon>
        <taxon>Veillonellales</taxon>
        <taxon>Veillonellaceae</taxon>
        <taxon>Megasphaera</taxon>
    </lineage>
</organism>
<proteinExistence type="predicted"/>
<sequence length="91" mass="10197">MKKNTYLMDSEILQMSAGTLILAMRDYLKAKREGNTKDMTDHLELAEACIQAIGKDADYIAKAIIDSGELLEAGLEEVEEECKINVPKQYN</sequence>
<dbReference type="EMBL" id="JACOGK010000034">
    <property type="protein sequence ID" value="MBC3537651.1"/>
    <property type="molecule type" value="Genomic_DNA"/>
</dbReference>
<evidence type="ECO:0000313" key="1">
    <source>
        <dbReference type="EMBL" id="MBC3537651.1"/>
    </source>
</evidence>
<gene>
    <name evidence="1" type="ORF">H8J70_10370</name>
</gene>
<protein>
    <submittedName>
        <fullName evidence="1">Uncharacterized protein</fullName>
    </submittedName>
</protein>
<evidence type="ECO:0000313" key="2">
    <source>
        <dbReference type="Proteomes" id="UP000606870"/>
    </source>
</evidence>
<accession>A0ABR6VMK7</accession>
<dbReference type="RefSeq" id="WP_186504214.1">
    <property type="nucleotide sequence ID" value="NZ_JACOGK010000034.1"/>
</dbReference>
<keyword evidence="2" id="KW-1185">Reference proteome</keyword>
<reference evidence="1 2" key="1">
    <citation type="submission" date="2020-08" db="EMBL/GenBank/DDBJ databases">
        <authorList>
            <person name="Liu C."/>
            <person name="Sun Q."/>
        </authorList>
    </citation>
    <scope>NUCLEOTIDE SEQUENCE [LARGE SCALE GENOMIC DNA]</scope>
    <source>
        <strain evidence="1 2">NSJ-59</strain>
    </source>
</reference>